<evidence type="ECO:0000313" key="1">
    <source>
        <dbReference type="EMBL" id="API58472.1"/>
    </source>
</evidence>
<keyword evidence="2" id="KW-1185">Reference proteome</keyword>
<dbReference type="Proteomes" id="UP000182063">
    <property type="component" value="Chromosome"/>
</dbReference>
<sequence length="81" mass="9421">MWPGASVVYTRVQTINIARAKEAYVAWYNSHATRHKKPKGWTLPEDIQEAIEALNNGNEEYLKAYAMKYIDYWATKERKAA</sequence>
<dbReference type="EMBL" id="CP018221">
    <property type="protein sequence ID" value="API58472.1"/>
    <property type="molecule type" value="Genomic_DNA"/>
</dbReference>
<name>A0A1L3ZS66_9SPHN</name>
<dbReference type="AlphaFoldDB" id="A0A1L3ZS66"/>
<accession>A0A1L3ZS66</accession>
<proteinExistence type="predicted"/>
<protein>
    <submittedName>
        <fullName evidence="1">Uncharacterized protein</fullName>
    </submittedName>
</protein>
<dbReference type="KEGG" id="sphj:BSL82_03445"/>
<organism evidence="1 2">
    <name type="scientific">Tardibacter chloracetimidivorans</name>
    <dbReference type="NCBI Taxonomy" id="1921510"/>
    <lineage>
        <taxon>Bacteria</taxon>
        <taxon>Pseudomonadati</taxon>
        <taxon>Pseudomonadota</taxon>
        <taxon>Alphaproteobacteria</taxon>
        <taxon>Sphingomonadales</taxon>
        <taxon>Sphingomonadaceae</taxon>
        <taxon>Tardibacter</taxon>
    </lineage>
</organism>
<gene>
    <name evidence="1" type="ORF">BSL82_03445</name>
</gene>
<reference evidence="2" key="1">
    <citation type="submission" date="2016-11" db="EMBL/GenBank/DDBJ databases">
        <title>Complete Genome Sequence of alachlor-degrading Sphingomonas sp. strain JJ-A5.</title>
        <authorList>
            <person name="Lee H."/>
            <person name="Ka J.-O."/>
        </authorList>
    </citation>
    <scope>NUCLEOTIDE SEQUENCE [LARGE SCALE GENOMIC DNA]</scope>
    <source>
        <strain evidence="2">JJ-A5</strain>
    </source>
</reference>
<evidence type="ECO:0000313" key="2">
    <source>
        <dbReference type="Proteomes" id="UP000182063"/>
    </source>
</evidence>